<dbReference type="GO" id="GO:0007165">
    <property type="term" value="P:signal transduction"/>
    <property type="evidence" value="ECO:0007669"/>
    <property type="project" value="InterPro"/>
</dbReference>
<evidence type="ECO:0000259" key="2">
    <source>
        <dbReference type="Pfam" id="PF13676"/>
    </source>
</evidence>
<evidence type="ECO:0000313" key="3">
    <source>
        <dbReference type="EMBL" id="MBI4923667.1"/>
    </source>
</evidence>
<dbReference type="Gene3D" id="3.40.50.10140">
    <property type="entry name" value="Toll/interleukin-1 receptor homology (TIR) domain"/>
    <property type="match status" value="1"/>
</dbReference>
<feature type="transmembrane region" description="Helical" evidence="1">
    <location>
        <begin position="351"/>
        <end position="371"/>
    </location>
</feature>
<dbReference type="AlphaFoldDB" id="A0A933L5Y9"/>
<keyword evidence="1" id="KW-0472">Membrane</keyword>
<organism evidence="3 4">
    <name type="scientific">Devosia nanyangense</name>
    <dbReference type="NCBI Taxonomy" id="1228055"/>
    <lineage>
        <taxon>Bacteria</taxon>
        <taxon>Pseudomonadati</taxon>
        <taxon>Pseudomonadota</taxon>
        <taxon>Alphaproteobacteria</taxon>
        <taxon>Hyphomicrobiales</taxon>
        <taxon>Devosiaceae</taxon>
        <taxon>Devosia</taxon>
    </lineage>
</organism>
<evidence type="ECO:0000313" key="4">
    <source>
        <dbReference type="Proteomes" id="UP000782610"/>
    </source>
</evidence>
<feature type="domain" description="TIR" evidence="2">
    <location>
        <begin position="4"/>
        <end position="117"/>
    </location>
</feature>
<sequence length="378" mass="40591">MADVFISYKQRMRPRVAQIARALEGLGLSVWFDAELQAGRSFGAVINAELARAGCVLVCWTPDAFAPEDGTEVSWVEAEATVARERKVIVPIMLERTPLKAPWNMFHTERMMDWTGGADDPAWFNLLEAIGRHVGRPGLAEYARAVGNPAALAAWATKYLDDPLAAKAAAPGTISPVTRARTLLRRATRIGRPTQWLLGATLFNTLAAILVLLRFGPDAEGNVSYLINAGPLISSAVWALALWRSKTLDIGRALFTIMAAAIGYVVAIFSAPLVEPTMALFATEADQARGFINGTYSGFGGAFVALGGIALLIGNVGRDRWISILLGSLALGLVCGILGTGVLKSVYTSNFFWISIVWTFSYGLLLTRLAAGRSASTM</sequence>
<accession>A0A933L5Y9</accession>
<dbReference type="InterPro" id="IPR000157">
    <property type="entry name" value="TIR_dom"/>
</dbReference>
<dbReference type="Proteomes" id="UP000782610">
    <property type="component" value="Unassembled WGS sequence"/>
</dbReference>
<keyword evidence="1" id="KW-1133">Transmembrane helix</keyword>
<keyword evidence="3" id="KW-0675">Receptor</keyword>
<feature type="transmembrane region" description="Helical" evidence="1">
    <location>
        <begin position="253"/>
        <end position="274"/>
    </location>
</feature>
<protein>
    <submittedName>
        <fullName evidence="3">Toll/interleukin-1 receptor domain-containing protein</fullName>
    </submittedName>
</protein>
<dbReference type="EMBL" id="JACRAF010000061">
    <property type="protein sequence ID" value="MBI4923667.1"/>
    <property type="molecule type" value="Genomic_DNA"/>
</dbReference>
<dbReference type="SUPFAM" id="SSF52200">
    <property type="entry name" value="Toll/Interleukin receptor TIR domain"/>
    <property type="match status" value="1"/>
</dbReference>
<dbReference type="InterPro" id="IPR035897">
    <property type="entry name" value="Toll_tir_struct_dom_sf"/>
</dbReference>
<gene>
    <name evidence="3" type="ORF">HY834_18160</name>
</gene>
<dbReference type="Pfam" id="PF13676">
    <property type="entry name" value="TIR_2"/>
    <property type="match status" value="1"/>
</dbReference>
<keyword evidence="1" id="KW-0812">Transmembrane</keyword>
<feature type="transmembrane region" description="Helical" evidence="1">
    <location>
        <begin position="294"/>
        <end position="314"/>
    </location>
</feature>
<evidence type="ECO:0000256" key="1">
    <source>
        <dbReference type="SAM" id="Phobius"/>
    </source>
</evidence>
<proteinExistence type="predicted"/>
<reference evidence="3" key="1">
    <citation type="submission" date="2020-07" db="EMBL/GenBank/DDBJ databases">
        <title>Huge and variable diversity of episymbiotic CPR bacteria and DPANN archaea in groundwater ecosystems.</title>
        <authorList>
            <person name="He C.Y."/>
            <person name="Keren R."/>
            <person name="Whittaker M."/>
            <person name="Farag I.F."/>
            <person name="Doudna J."/>
            <person name="Cate J.H.D."/>
            <person name="Banfield J.F."/>
        </authorList>
    </citation>
    <scope>NUCLEOTIDE SEQUENCE</scope>
    <source>
        <strain evidence="3">NC_groundwater_1586_Pr3_B-0.1um_66_15</strain>
    </source>
</reference>
<feature type="transmembrane region" description="Helical" evidence="1">
    <location>
        <begin position="196"/>
        <end position="216"/>
    </location>
</feature>
<feature type="transmembrane region" description="Helical" evidence="1">
    <location>
        <begin position="222"/>
        <end position="241"/>
    </location>
</feature>
<comment type="caution">
    <text evidence="3">The sequence shown here is derived from an EMBL/GenBank/DDBJ whole genome shotgun (WGS) entry which is preliminary data.</text>
</comment>
<feature type="transmembrane region" description="Helical" evidence="1">
    <location>
        <begin position="321"/>
        <end position="339"/>
    </location>
</feature>
<name>A0A933L5Y9_9HYPH</name>